<evidence type="ECO:0008006" key="4">
    <source>
        <dbReference type="Google" id="ProtNLM"/>
    </source>
</evidence>
<dbReference type="AlphaFoldDB" id="A0A1G1XM63"/>
<feature type="region of interest" description="Disordered" evidence="1">
    <location>
        <begin position="17"/>
        <end position="61"/>
    </location>
</feature>
<feature type="compositionally biased region" description="Basic residues" evidence="1">
    <location>
        <begin position="17"/>
        <end position="30"/>
    </location>
</feature>
<comment type="caution">
    <text evidence="2">The sequence shown here is derived from an EMBL/GenBank/DDBJ whole genome shotgun (WGS) entry which is preliminary data.</text>
</comment>
<accession>A0A1G1XM63</accession>
<evidence type="ECO:0000256" key="1">
    <source>
        <dbReference type="SAM" id="MobiDB-lite"/>
    </source>
</evidence>
<dbReference type="EMBL" id="MHHY01000006">
    <property type="protein sequence ID" value="OGY40756.1"/>
    <property type="molecule type" value="Genomic_DNA"/>
</dbReference>
<organism evidence="2 3">
    <name type="scientific">Candidatus Brennerbacteria bacterium RIFOXYD1_FULL_41_16</name>
    <dbReference type="NCBI Taxonomy" id="1797529"/>
    <lineage>
        <taxon>Bacteria</taxon>
        <taxon>Candidatus Brenneribacteriota</taxon>
    </lineage>
</organism>
<dbReference type="Proteomes" id="UP000178570">
    <property type="component" value="Unassembled WGS sequence"/>
</dbReference>
<sequence>MKKTLKLLSKRIRVTKNKKIIHRQKQQGHNKAKESPNVRRAKRKPIRSQSTVISQAIKNYS</sequence>
<dbReference type="Gene3D" id="4.10.410.60">
    <property type="match status" value="1"/>
</dbReference>
<gene>
    <name evidence="2" type="ORF">A2570_01355</name>
</gene>
<dbReference type="InterPro" id="IPR037229">
    <property type="entry name" value="Ribosomal_bL35_sf"/>
</dbReference>
<evidence type="ECO:0000313" key="3">
    <source>
        <dbReference type="Proteomes" id="UP000178570"/>
    </source>
</evidence>
<name>A0A1G1XM63_9BACT</name>
<reference evidence="2 3" key="1">
    <citation type="journal article" date="2016" name="Nat. Commun.">
        <title>Thousands of microbial genomes shed light on interconnected biogeochemical processes in an aquifer system.</title>
        <authorList>
            <person name="Anantharaman K."/>
            <person name="Brown C.T."/>
            <person name="Hug L.A."/>
            <person name="Sharon I."/>
            <person name="Castelle C.J."/>
            <person name="Probst A.J."/>
            <person name="Thomas B.C."/>
            <person name="Singh A."/>
            <person name="Wilkins M.J."/>
            <person name="Karaoz U."/>
            <person name="Brodie E.L."/>
            <person name="Williams K.H."/>
            <person name="Hubbard S.S."/>
            <person name="Banfield J.F."/>
        </authorList>
    </citation>
    <scope>NUCLEOTIDE SEQUENCE [LARGE SCALE GENOMIC DNA]</scope>
</reference>
<dbReference type="SUPFAM" id="SSF143034">
    <property type="entry name" value="L35p-like"/>
    <property type="match status" value="1"/>
</dbReference>
<proteinExistence type="predicted"/>
<protein>
    <recommendedName>
        <fullName evidence="4">50S ribosomal protein L35</fullName>
    </recommendedName>
</protein>
<dbReference type="STRING" id="1797529.A2570_01355"/>
<feature type="compositionally biased region" description="Polar residues" evidence="1">
    <location>
        <begin position="47"/>
        <end position="61"/>
    </location>
</feature>
<evidence type="ECO:0000313" key="2">
    <source>
        <dbReference type="EMBL" id="OGY40756.1"/>
    </source>
</evidence>